<dbReference type="Gene3D" id="1.10.3210.10">
    <property type="entry name" value="Hypothetical protein af1432"/>
    <property type="match status" value="1"/>
</dbReference>
<keyword evidence="2" id="KW-0378">Hydrolase</keyword>
<organism evidence="4">
    <name type="scientific">marine sediment metagenome</name>
    <dbReference type="NCBI Taxonomy" id="412755"/>
    <lineage>
        <taxon>unclassified sequences</taxon>
        <taxon>metagenomes</taxon>
        <taxon>ecological metagenomes</taxon>
    </lineage>
</organism>
<evidence type="ECO:0000256" key="1">
    <source>
        <dbReference type="ARBA" id="ARBA00022723"/>
    </source>
</evidence>
<dbReference type="PANTHER" id="PTHR11845:SF13">
    <property type="entry name" value="5'-DEOXYNUCLEOTIDASE HDDC2"/>
    <property type="match status" value="1"/>
</dbReference>
<feature type="non-terminal residue" evidence="4">
    <location>
        <position position="1"/>
    </location>
</feature>
<proteinExistence type="predicted"/>
<comment type="caution">
    <text evidence="4">The sequence shown here is derived from an EMBL/GenBank/DDBJ whole genome shotgun (WGS) entry which is preliminary data.</text>
</comment>
<evidence type="ECO:0000256" key="2">
    <source>
        <dbReference type="ARBA" id="ARBA00022801"/>
    </source>
</evidence>
<protein>
    <recommendedName>
        <fullName evidence="3">HD domain-containing protein</fullName>
    </recommendedName>
</protein>
<gene>
    <name evidence="4" type="ORF">S01H1_19559</name>
</gene>
<reference evidence="4" key="1">
    <citation type="journal article" date="2014" name="Front. Microbiol.">
        <title>High frequency of phylogenetically diverse reductive dehalogenase-homologous genes in deep subseafloor sedimentary metagenomes.</title>
        <authorList>
            <person name="Kawai M."/>
            <person name="Futagami T."/>
            <person name="Toyoda A."/>
            <person name="Takaki Y."/>
            <person name="Nishi S."/>
            <person name="Hori S."/>
            <person name="Arai W."/>
            <person name="Tsubouchi T."/>
            <person name="Morono Y."/>
            <person name="Uchiyama I."/>
            <person name="Ito T."/>
            <person name="Fujiyama A."/>
            <person name="Inagaki F."/>
            <person name="Takami H."/>
        </authorList>
    </citation>
    <scope>NUCLEOTIDE SEQUENCE</scope>
    <source>
        <strain evidence="4">Expedition CK06-06</strain>
    </source>
</reference>
<dbReference type="EMBL" id="BARS01010578">
    <property type="protein sequence ID" value="GAF95134.1"/>
    <property type="molecule type" value="Genomic_DNA"/>
</dbReference>
<evidence type="ECO:0000313" key="4">
    <source>
        <dbReference type="EMBL" id="GAF95134.1"/>
    </source>
</evidence>
<dbReference type="AlphaFoldDB" id="X0TPG3"/>
<keyword evidence="1" id="KW-0479">Metal-binding</keyword>
<feature type="domain" description="HD" evidence="3">
    <location>
        <begin position="3"/>
        <end position="60"/>
    </location>
</feature>
<sequence>LGKLGGKIAKEFRELWQEFEARQTKEAILVYELDRLEAVFQAQEYAERQELRARLQVFFDYGDSRLKSKELRQVFEILLGGMKSLEK</sequence>
<dbReference type="Pfam" id="PF13023">
    <property type="entry name" value="HD_3"/>
    <property type="match status" value="1"/>
</dbReference>
<name>X0TPG3_9ZZZZ</name>
<dbReference type="GO" id="GO:0046872">
    <property type="term" value="F:metal ion binding"/>
    <property type="evidence" value="ECO:0007669"/>
    <property type="project" value="UniProtKB-KW"/>
</dbReference>
<dbReference type="GO" id="GO:0002953">
    <property type="term" value="F:5'-deoxynucleotidase activity"/>
    <property type="evidence" value="ECO:0007669"/>
    <property type="project" value="InterPro"/>
</dbReference>
<dbReference type="GO" id="GO:0005737">
    <property type="term" value="C:cytoplasm"/>
    <property type="evidence" value="ECO:0007669"/>
    <property type="project" value="TreeGrafter"/>
</dbReference>
<dbReference type="InterPro" id="IPR039356">
    <property type="entry name" value="YfbR/HDDC2"/>
</dbReference>
<evidence type="ECO:0000259" key="3">
    <source>
        <dbReference type="Pfam" id="PF13023"/>
    </source>
</evidence>
<dbReference type="PANTHER" id="PTHR11845">
    <property type="entry name" value="5'-DEOXYNUCLEOTIDASE HDDC2"/>
    <property type="match status" value="1"/>
</dbReference>
<dbReference type="InterPro" id="IPR006674">
    <property type="entry name" value="HD_domain"/>
</dbReference>
<accession>X0TPG3</accession>
<dbReference type="SUPFAM" id="SSF109604">
    <property type="entry name" value="HD-domain/PDEase-like"/>
    <property type="match status" value="1"/>
</dbReference>